<evidence type="ECO:0000256" key="5">
    <source>
        <dbReference type="ARBA" id="ARBA00022839"/>
    </source>
</evidence>
<feature type="domain" description="RecJ OB" evidence="8">
    <location>
        <begin position="474"/>
        <end position="571"/>
    </location>
</feature>
<proteinExistence type="inferred from homology"/>
<sequence length="575" mass="62076">MSRIQLSVRPIPERARLMLEQQGLHPLLARLYAARGLTDAAEASALLKHLLAPAQLDHAEDAAHLLADAIERGEKLCVVADYDCDGATACAVAVRGLRMLGGIVDFIVPNRFETGYGLSPDVVKLVEQHPRLGKPDWIITVDNGIASVDGVDAANARGIRVLVTDHHLPGPALPAAACIVNPNQPGCGFPSKHLAGVGVMFYVLLAARAELRSRGRFNESTQPRLDKLLDLVALGTVADVVRLDANNRRLVAQGLARMRSGQMQAGVAALFKVAGRSAATANTFDLGFALGPRINAAGRLADMSLGIACLLADDDAAAFGLAQQLDSINRERRDIEAEMQDVARLFIEQDGLADRAGIVLYDAAWHQGVVGIVAGRIKERFWRPTIAFAPASDAPAQGAMELRGSGRSIPGLHLRDALDLVSKRLPGVIRKFGGHAMAAGLTILDEHVEVFGEAFEAVCREWLDEAALTRRLETDGPLPLPLMQPETADLIDAQVWGQGFAAPVFCDTFEVLNQRLLKERHLKLALRKGNAGFDAIWFNHADTLPARATIAFRLVHDRYMGASRLQLQIEHAEPA</sequence>
<dbReference type="Pfam" id="PF02272">
    <property type="entry name" value="DHHA1"/>
    <property type="match status" value="1"/>
</dbReference>
<dbReference type="InterPro" id="IPR003156">
    <property type="entry name" value="DHHA1_dom"/>
</dbReference>
<dbReference type="Gene3D" id="3.90.1640.30">
    <property type="match status" value="1"/>
</dbReference>
<dbReference type="PANTHER" id="PTHR30255:SF2">
    <property type="entry name" value="SINGLE-STRANDED-DNA-SPECIFIC EXONUCLEASE RECJ"/>
    <property type="match status" value="1"/>
</dbReference>
<dbReference type="InterPro" id="IPR051673">
    <property type="entry name" value="SSDNA_exonuclease_RecJ"/>
</dbReference>
<comment type="caution">
    <text evidence="9">The sequence shown here is derived from an EMBL/GenBank/DDBJ whole genome shotgun (WGS) entry which is preliminary data.</text>
</comment>
<gene>
    <name evidence="9" type="primary">recJ</name>
    <name evidence="9" type="ORF">ACFOEN_03110</name>
</gene>
<reference evidence="10" key="1">
    <citation type="journal article" date="2019" name="Int. J. Syst. Evol. Microbiol.">
        <title>The Global Catalogue of Microorganisms (GCM) 10K type strain sequencing project: providing services to taxonomists for standard genome sequencing and annotation.</title>
        <authorList>
            <consortium name="The Broad Institute Genomics Platform"/>
            <consortium name="The Broad Institute Genome Sequencing Center for Infectious Disease"/>
            <person name="Wu L."/>
            <person name="Ma J."/>
        </authorList>
    </citation>
    <scope>NUCLEOTIDE SEQUENCE [LARGE SCALE GENOMIC DNA]</scope>
    <source>
        <strain evidence="10">KCTC 52168</strain>
    </source>
</reference>
<evidence type="ECO:0000256" key="1">
    <source>
        <dbReference type="ARBA" id="ARBA00005915"/>
    </source>
</evidence>
<evidence type="ECO:0000256" key="3">
    <source>
        <dbReference type="ARBA" id="ARBA00022722"/>
    </source>
</evidence>
<keyword evidence="4" id="KW-0378">Hydrolase</keyword>
<dbReference type="Gene3D" id="3.10.310.30">
    <property type="match status" value="1"/>
</dbReference>
<dbReference type="NCBIfam" id="TIGR00644">
    <property type="entry name" value="recJ"/>
    <property type="match status" value="1"/>
</dbReference>
<accession>A0ABV7GZ99</accession>
<dbReference type="Pfam" id="PF17768">
    <property type="entry name" value="RecJ_OB"/>
    <property type="match status" value="1"/>
</dbReference>
<dbReference type="Proteomes" id="UP001595556">
    <property type="component" value="Unassembled WGS sequence"/>
</dbReference>
<name>A0ABV7GZ99_9BURK</name>
<keyword evidence="3" id="KW-0540">Nuclease</keyword>
<evidence type="ECO:0000256" key="4">
    <source>
        <dbReference type="ARBA" id="ARBA00022801"/>
    </source>
</evidence>
<dbReference type="InterPro" id="IPR041122">
    <property type="entry name" value="RecJ_OB"/>
</dbReference>
<dbReference type="InterPro" id="IPR004610">
    <property type="entry name" value="RecJ"/>
</dbReference>
<feature type="domain" description="DHHA1" evidence="7">
    <location>
        <begin position="358"/>
        <end position="460"/>
    </location>
</feature>
<evidence type="ECO:0000313" key="10">
    <source>
        <dbReference type="Proteomes" id="UP001595556"/>
    </source>
</evidence>
<organism evidence="9 10">
    <name type="scientific">Piscinibacterium candidicorallinum</name>
    <dbReference type="NCBI Taxonomy" id="1793872"/>
    <lineage>
        <taxon>Bacteria</taxon>
        <taxon>Pseudomonadati</taxon>
        <taxon>Pseudomonadota</taxon>
        <taxon>Betaproteobacteria</taxon>
        <taxon>Burkholderiales</taxon>
        <taxon>Piscinibacterium</taxon>
    </lineage>
</organism>
<evidence type="ECO:0000259" key="8">
    <source>
        <dbReference type="Pfam" id="PF17768"/>
    </source>
</evidence>
<evidence type="ECO:0000256" key="2">
    <source>
        <dbReference type="ARBA" id="ARBA00019841"/>
    </source>
</evidence>
<dbReference type="EMBL" id="JBHRTI010000003">
    <property type="protein sequence ID" value="MFC3146627.1"/>
    <property type="molecule type" value="Genomic_DNA"/>
</dbReference>
<dbReference type="GO" id="GO:0004527">
    <property type="term" value="F:exonuclease activity"/>
    <property type="evidence" value="ECO:0007669"/>
    <property type="project" value="UniProtKB-KW"/>
</dbReference>
<comment type="similarity">
    <text evidence="1">Belongs to the RecJ family.</text>
</comment>
<dbReference type="Pfam" id="PF01368">
    <property type="entry name" value="DHH"/>
    <property type="match status" value="1"/>
</dbReference>
<dbReference type="RefSeq" id="WP_377300992.1">
    <property type="nucleotide sequence ID" value="NZ_CP180191.1"/>
</dbReference>
<evidence type="ECO:0000259" key="7">
    <source>
        <dbReference type="Pfam" id="PF02272"/>
    </source>
</evidence>
<keyword evidence="10" id="KW-1185">Reference proteome</keyword>
<keyword evidence="5 9" id="KW-0269">Exonuclease</keyword>
<dbReference type="PANTHER" id="PTHR30255">
    <property type="entry name" value="SINGLE-STRANDED-DNA-SPECIFIC EXONUCLEASE RECJ"/>
    <property type="match status" value="1"/>
</dbReference>
<dbReference type="InterPro" id="IPR001667">
    <property type="entry name" value="DDH_dom"/>
</dbReference>
<protein>
    <recommendedName>
        <fullName evidence="2">Single-stranded-DNA-specific exonuclease RecJ</fullName>
    </recommendedName>
</protein>
<evidence type="ECO:0000313" key="9">
    <source>
        <dbReference type="EMBL" id="MFC3146627.1"/>
    </source>
</evidence>
<feature type="domain" description="DDH" evidence="6">
    <location>
        <begin position="75"/>
        <end position="236"/>
    </location>
</feature>
<dbReference type="InterPro" id="IPR038763">
    <property type="entry name" value="DHH_sf"/>
</dbReference>
<dbReference type="SUPFAM" id="SSF64182">
    <property type="entry name" value="DHH phosphoesterases"/>
    <property type="match status" value="1"/>
</dbReference>
<evidence type="ECO:0000259" key="6">
    <source>
        <dbReference type="Pfam" id="PF01368"/>
    </source>
</evidence>